<dbReference type="Proteomes" id="UP000020529">
    <property type="component" value="Unassembled WGS sequence"/>
</dbReference>
<keyword evidence="4" id="KW-0472">Membrane</keyword>
<dbReference type="EMBL" id="JGCY01000342">
    <property type="protein sequence ID" value="EXY73814.1"/>
    <property type="molecule type" value="Genomic_DNA"/>
</dbReference>
<dbReference type="GO" id="GO:0009279">
    <property type="term" value="C:cell outer membrane"/>
    <property type="evidence" value="ECO:0007669"/>
    <property type="project" value="UniProtKB-SubCell"/>
</dbReference>
<evidence type="ECO:0000313" key="8">
    <source>
        <dbReference type="EMBL" id="EXY73814.1"/>
    </source>
</evidence>
<dbReference type="InterPro" id="IPR014941">
    <property type="entry name" value="FimB/Mfa2/Mfa3"/>
</dbReference>
<dbReference type="RefSeq" id="WP_005788789.1">
    <property type="nucleotide sequence ID" value="NZ_JGCY01000342.1"/>
</dbReference>
<dbReference type="Gene3D" id="2.60.40.2090">
    <property type="match status" value="1"/>
</dbReference>
<comment type="subcellular location">
    <subcellularLocation>
        <location evidence="1">Cell outer membrane</location>
    </subcellularLocation>
</comment>
<dbReference type="SMR" id="A0A015SNL8"/>
<dbReference type="Pfam" id="PF08842">
    <property type="entry name" value="Mfa2"/>
    <property type="match status" value="1"/>
</dbReference>
<proteinExistence type="inferred from homology"/>
<dbReference type="GeneID" id="60369655"/>
<gene>
    <name evidence="8" type="ORF">M124_2432</name>
</gene>
<keyword evidence="6" id="KW-0998">Cell outer membrane</keyword>
<protein>
    <submittedName>
        <fullName evidence="8">Fimbrillin-A associated anchor s Mfa1 and Mfa2 family protein</fullName>
    </submittedName>
</protein>
<evidence type="ECO:0000256" key="4">
    <source>
        <dbReference type="ARBA" id="ARBA00023136"/>
    </source>
</evidence>
<comment type="similarity">
    <text evidence="2">Belongs to the bacteroidetes fimbrillin superfamily. FimB/Mfa2 family.</text>
</comment>
<dbReference type="PROSITE" id="PS51257">
    <property type="entry name" value="PROKAR_LIPOPROTEIN"/>
    <property type="match status" value="1"/>
</dbReference>
<evidence type="ECO:0000256" key="7">
    <source>
        <dbReference type="ARBA" id="ARBA00023288"/>
    </source>
</evidence>
<evidence type="ECO:0000256" key="2">
    <source>
        <dbReference type="ARBA" id="ARBA00007248"/>
    </source>
</evidence>
<dbReference type="PATRIC" id="fig|1339315.3.peg.3139"/>
<accession>A0A015SNL8</accession>
<name>A0A015SNL8_BACFG</name>
<evidence type="ECO:0000256" key="3">
    <source>
        <dbReference type="ARBA" id="ARBA00022729"/>
    </source>
</evidence>
<evidence type="ECO:0000256" key="1">
    <source>
        <dbReference type="ARBA" id="ARBA00004442"/>
    </source>
</evidence>
<dbReference type="AlphaFoldDB" id="A0A015SNL8"/>
<keyword evidence="5" id="KW-0564">Palmitate</keyword>
<evidence type="ECO:0000256" key="5">
    <source>
        <dbReference type="ARBA" id="ARBA00023139"/>
    </source>
</evidence>
<dbReference type="Gene3D" id="2.60.40.2100">
    <property type="match status" value="1"/>
</dbReference>
<sequence length="350" mass="39602">MSDKFQTFCFSHSGSWFLPFLWLSLLAGLSACSWTGDDRSDCPSGFRIRLQPALHAQIQPDSGTGVITDEIDTLSLYVFDAQGQFVCLHTENRQSLTENDYIITLPLEYKDGDVYELVFWAGGDNRHYRMPQLTPGSSTRDELTLRLERDGDGRQDDELGHLWYGHLRLSRIQPSELTSVSVPMLKDSNRFVITLHDTSGQGLDADDYDFTLLADNGRMNADNEVMTGDRVTYAAYHTESASETEPAATRTGEVSLARARLNTLRLLADQEARLVVTDRVSGQKVVDVDLTRYLLMTRPLFEESNGVELSDQDYLDYEDRFNVIFYLTPMGKLEALNINGWIIRLNDAQL</sequence>
<evidence type="ECO:0000313" key="9">
    <source>
        <dbReference type="Proteomes" id="UP000020529"/>
    </source>
</evidence>
<reference evidence="8 9" key="1">
    <citation type="submission" date="2014-02" db="EMBL/GenBank/DDBJ databases">
        <authorList>
            <person name="Sears C."/>
            <person name="Carroll K."/>
            <person name="Sack B.R."/>
            <person name="Qadri F."/>
            <person name="Myers L.L."/>
            <person name="Chung G.-T."/>
            <person name="Escheverria P."/>
            <person name="Fraser C.M."/>
            <person name="Sadzewicz L."/>
            <person name="Shefchek K.A."/>
            <person name="Tallon L."/>
            <person name="Das S.P."/>
            <person name="Daugherty S."/>
            <person name="Mongodin E.F."/>
        </authorList>
    </citation>
    <scope>NUCLEOTIDE SEQUENCE [LARGE SCALE GENOMIC DNA]</scope>
    <source>
        <strain evidence="9">3988T(B)14</strain>
    </source>
</reference>
<evidence type="ECO:0000256" key="6">
    <source>
        <dbReference type="ARBA" id="ARBA00023237"/>
    </source>
</evidence>
<keyword evidence="3" id="KW-0732">Signal</keyword>
<organism evidence="8 9">
    <name type="scientific">Bacteroides fragilis str. 3988T(B)14</name>
    <dbReference type="NCBI Taxonomy" id="1339315"/>
    <lineage>
        <taxon>Bacteria</taxon>
        <taxon>Pseudomonadati</taxon>
        <taxon>Bacteroidota</taxon>
        <taxon>Bacteroidia</taxon>
        <taxon>Bacteroidales</taxon>
        <taxon>Bacteroidaceae</taxon>
        <taxon>Bacteroides</taxon>
    </lineage>
</organism>
<comment type="caution">
    <text evidence="8">The sequence shown here is derived from an EMBL/GenBank/DDBJ whole genome shotgun (WGS) entry which is preliminary data.</text>
</comment>
<keyword evidence="7" id="KW-0449">Lipoprotein</keyword>